<dbReference type="EMBL" id="JASNWA010000007">
    <property type="protein sequence ID" value="KAK3173085.1"/>
    <property type="molecule type" value="Genomic_DNA"/>
</dbReference>
<dbReference type="SUPFAM" id="SSF51735">
    <property type="entry name" value="NAD(P)-binding Rossmann-fold domains"/>
    <property type="match status" value="1"/>
</dbReference>
<dbReference type="GO" id="GO:0005783">
    <property type="term" value="C:endoplasmic reticulum"/>
    <property type="evidence" value="ECO:0007669"/>
    <property type="project" value="TreeGrafter"/>
</dbReference>
<dbReference type="InterPro" id="IPR036291">
    <property type="entry name" value="NAD(P)-bd_dom_sf"/>
</dbReference>
<dbReference type="GO" id="GO:0019433">
    <property type="term" value="P:triglyceride catabolic process"/>
    <property type="evidence" value="ECO:0007669"/>
    <property type="project" value="TreeGrafter"/>
</dbReference>
<dbReference type="Proteomes" id="UP001276659">
    <property type="component" value="Unassembled WGS sequence"/>
</dbReference>
<dbReference type="GO" id="GO:0005811">
    <property type="term" value="C:lipid droplet"/>
    <property type="evidence" value="ECO:0007669"/>
    <property type="project" value="TreeGrafter"/>
</dbReference>
<dbReference type="PRINTS" id="PR00080">
    <property type="entry name" value="SDRFAMILY"/>
</dbReference>
<keyword evidence="6" id="KW-1185">Reference proteome</keyword>
<accession>A0AAD9Z7Y0</accession>
<keyword evidence="2" id="KW-0521">NADP</keyword>
<dbReference type="InterPro" id="IPR020904">
    <property type="entry name" value="Sc_DH/Rdtase_CS"/>
</dbReference>
<comment type="similarity">
    <text evidence="1 4">Belongs to the short-chain dehydrogenases/reductases (SDR) family.</text>
</comment>
<gene>
    <name evidence="5" type="ORF">OEA41_006414</name>
</gene>
<reference evidence="5" key="1">
    <citation type="submission" date="2022-11" db="EMBL/GenBank/DDBJ databases">
        <title>Chromosomal genome sequence assembly and mating type (MAT) locus characterization of the leprose asexual lichenized fungus Lepraria neglecta (Nyl.) Erichsen.</title>
        <authorList>
            <person name="Allen J.L."/>
            <person name="Pfeffer B."/>
        </authorList>
    </citation>
    <scope>NUCLEOTIDE SEQUENCE</scope>
    <source>
        <strain evidence="5">Allen 5258</strain>
    </source>
</reference>
<dbReference type="InterPro" id="IPR002347">
    <property type="entry name" value="SDR_fam"/>
</dbReference>
<dbReference type="GO" id="GO:0000140">
    <property type="term" value="F:acylglycerone-phosphate reductase (NADP+) activity"/>
    <property type="evidence" value="ECO:0007669"/>
    <property type="project" value="TreeGrafter"/>
</dbReference>
<protein>
    <recommendedName>
        <fullName evidence="7">NAD(P)-binding protein</fullName>
    </recommendedName>
</protein>
<evidence type="ECO:0000313" key="5">
    <source>
        <dbReference type="EMBL" id="KAK3173085.1"/>
    </source>
</evidence>
<dbReference type="PANTHER" id="PTHR44169">
    <property type="entry name" value="NADPH-DEPENDENT 1-ACYLDIHYDROXYACETONE PHOSPHATE REDUCTASE"/>
    <property type="match status" value="1"/>
</dbReference>
<dbReference type="AlphaFoldDB" id="A0AAD9Z7Y0"/>
<dbReference type="PRINTS" id="PR00081">
    <property type="entry name" value="GDHRDH"/>
</dbReference>
<dbReference type="Gene3D" id="3.40.50.720">
    <property type="entry name" value="NAD(P)-binding Rossmann-like Domain"/>
    <property type="match status" value="1"/>
</dbReference>
<dbReference type="GO" id="GO:0004806">
    <property type="term" value="F:triacylglycerol lipase activity"/>
    <property type="evidence" value="ECO:0007669"/>
    <property type="project" value="TreeGrafter"/>
</dbReference>
<evidence type="ECO:0000256" key="2">
    <source>
        <dbReference type="ARBA" id="ARBA00022857"/>
    </source>
</evidence>
<evidence type="ECO:0000313" key="6">
    <source>
        <dbReference type="Proteomes" id="UP001276659"/>
    </source>
</evidence>
<comment type="caution">
    <text evidence="5">The sequence shown here is derived from an EMBL/GenBank/DDBJ whole genome shotgun (WGS) entry which is preliminary data.</text>
</comment>
<dbReference type="PANTHER" id="PTHR44169:SF6">
    <property type="entry name" value="NADPH-DEPENDENT 1-ACYLDIHYDROXYACETONE PHOSPHATE REDUCTASE"/>
    <property type="match status" value="1"/>
</dbReference>
<dbReference type="GO" id="GO:0006654">
    <property type="term" value="P:phosphatidic acid biosynthetic process"/>
    <property type="evidence" value="ECO:0007669"/>
    <property type="project" value="TreeGrafter"/>
</dbReference>
<dbReference type="PROSITE" id="PS00061">
    <property type="entry name" value="ADH_SHORT"/>
    <property type="match status" value="1"/>
</dbReference>
<evidence type="ECO:0008006" key="7">
    <source>
        <dbReference type="Google" id="ProtNLM"/>
    </source>
</evidence>
<sequence>MSHLKDIPNITLLTLDVTSPSSIKEATDTVAAKTGGKLDYLVNNAGSIIVMPTLDIDIDAAKAMYDINIWGMLRITQSFANMVVEARGTAVAISSAGPLAPAPWVGLYTGSKAAITAISETFRLELAPFGVRVVTVITGGVETNIFRGKDGANYFKLPPSSKYLSVEKDIAATARGEHPVFGSMMQAEVFAERVVGDVLGGADGMFWRGKWASTLGWITPMLMKWTGLDVMMKQKAD</sequence>
<evidence type="ECO:0000256" key="3">
    <source>
        <dbReference type="ARBA" id="ARBA00023002"/>
    </source>
</evidence>
<organism evidence="5 6">
    <name type="scientific">Lepraria neglecta</name>
    <dbReference type="NCBI Taxonomy" id="209136"/>
    <lineage>
        <taxon>Eukaryota</taxon>
        <taxon>Fungi</taxon>
        <taxon>Dikarya</taxon>
        <taxon>Ascomycota</taxon>
        <taxon>Pezizomycotina</taxon>
        <taxon>Lecanoromycetes</taxon>
        <taxon>OSLEUM clade</taxon>
        <taxon>Lecanoromycetidae</taxon>
        <taxon>Lecanorales</taxon>
        <taxon>Lecanorineae</taxon>
        <taxon>Stereocaulaceae</taxon>
        <taxon>Lepraria</taxon>
    </lineage>
</organism>
<evidence type="ECO:0000256" key="1">
    <source>
        <dbReference type="ARBA" id="ARBA00006484"/>
    </source>
</evidence>
<evidence type="ECO:0000256" key="4">
    <source>
        <dbReference type="RuleBase" id="RU000363"/>
    </source>
</evidence>
<proteinExistence type="inferred from homology"/>
<dbReference type="Pfam" id="PF00106">
    <property type="entry name" value="adh_short"/>
    <property type="match status" value="1"/>
</dbReference>
<keyword evidence="3" id="KW-0560">Oxidoreductase</keyword>
<name>A0AAD9Z7Y0_9LECA</name>